<dbReference type="GO" id="GO:0003677">
    <property type="term" value="F:DNA binding"/>
    <property type="evidence" value="ECO:0007669"/>
    <property type="project" value="InterPro"/>
</dbReference>
<gene>
    <name evidence="4" type="ORF">FA10DRAFT_153009</name>
</gene>
<feature type="region of interest" description="Disordered" evidence="2">
    <location>
        <begin position="331"/>
        <end position="481"/>
    </location>
</feature>
<accession>A0A316YJZ9</accession>
<dbReference type="OrthoDB" id="3365957at2759"/>
<dbReference type="GeneID" id="37040030"/>
<evidence type="ECO:0000313" key="4">
    <source>
        <dbReference type="EMBL" id="PWN88045.1"/>
    </source>
</evidence>
<feature type="compositionally biased region" description="Polar residues" evidence="2">
    <location>
        <begin position="413"/>
        <end position="425"/>
    </location>
</feature>
<keyword evidence="5" id="KW-1185">Reference proteome</keyword>
<name>A0A316YJZ9_9BASI</name>
<dbReference type="InterPro" id="IPR007219">
    <property type="entry name" value="XnlR_reg_dom"/>
</dbReference>
<dbReference type="SMART" id="SM00906">
    <property type="entry name" value="Fungal_trans"/>
    <property type="match status" value="1"/>
</dbReference>
<evidence type="ECO:0000256" key="1">
    <source>
        <dbReference type="ARBA" id="ARBA00023242"/>
    </source>
</evidence>
<dbReference type="GO" id="GO:0005634">
    <property type="term" value="C:nucleus"/>
    <property type="evidence" value="ECO:0007669"/>
    <property type="project" value="TreeGrafter"/>
</dbReference>
<reference evidence="4" key="1">
    <citation type="journal article" date="2018" name="Mol. Biol. Evol.">
        <title>Broad Genomic Sampling Reveals a Smut Pathogenic Ancestry of the Fungal Clade Ustilaginomycotina.</title>
        <authorList>
            <person name="Kijpornyongpan T."/>
            <person name="Mondo S.J."/>
            <person name="Barry K."/>
            <person name="Sandor L."/>
            <person name="Lee J."/>
            <person name="Lipzen A."/>
            <person name="Pangilinan J."/>
            <person name="LaButti K."/>
            <person name="Hainaut M."/>
            <person name="Henrissat B."/>
            <person name="Grigoriev I.V."/>
            <person name="Spatafora J.W."/>
            <person name="Aime M.C."/>
        </authorList>
    </citation>
    <scope>NUCLEOTIDE SEQUENCE [LARGE SCALE GENOMIC DNA]</scope>
    <source>
        <strain evidence="4">MCA 4198</strain>
    </source>
</reference>
<dbReference type="AlphaFoldDB" id="A0A316YJZ9"/>
<dbReference type="STRING" id="215250.A0A316YJZ9"/>
<dbReference type="PANTHER" id="PTHR31668">
    <property type="entry name" value="GLUCOSE TRANSPORT TRANSCRIPTION REGULATOR RGT1-RELATED-RELATED"/>
    <property type="match status" value="1"/>
</dbReference>
<dbReference type="RefSeq" id="XP_025375243.1">
    <property type="nucleotide sequence ID" value="XM_025518114.1"/>
</dbReference>
<dbReference type="Proteomes" id="UP000245768">
    <property type="component" value="Unassembled WGS sequence"/>
</dbReference>
<feature type="compositionally biased region" description="Low complexity" evidence="2">
    <location>
        <begin position="382"/>
        <end position="398"/>
    </location>
</feature>
<keyword evidence="1" id="KW-0539">Nucleus</keyword>
<sequence>MTFNQTLAIAHMLGLHLDPTSWRVSKEERDVRIRLWWAIVIHDKWSALCWGRPSVIHSSHHSVPLPKRNSLSPCADHLADAGLSAFQDTLGWERNSDLPSDAHTPGDTFAGLCRLTLTLNDVLTNFHSVVPIQELRRDGFVVAQRVKFFMAELEDWKDSMPATLRAVLRGDEVGAKSTEAIPGTRSLQLSYLGVNQLVCRTAMDAFTAMGDDKRMLPAFEAGLSSAVMVVDFLESLTDEDYRGGFFLHYGAHHLAGSLSLLCRLCLTFSRLDNRELLASSITTLSRLLVALSDAHRLHKWDLAELALTRSRGMLPTLEAMIPAFPRFMASTQESTSIRQPSHRRKASWEGRTQDGVQQSQQPKEEEISASAGADAVMAEAGSSTTSVSTSTSNSTSASWDVQQGHAPNDPSGPRQSWQGEHSSQARPHDDQQHQLYEQQHGPQPPPPPPPQQQEQQYPQHGAPPSDMAHLFDPTGGVAGHHAPTAHAQVELDQTQQAAQLQPIQQLSQQQQQEVTIDAMGLPYNMGMTGGHGGQSSSHLLPSLEADWLSVMHMGNFPEWPVNVNV</sequence>
<dbReference type="GO" id="GO:0008270">
    <property type="term" value="F:zinc ion binding"/>
    <property type="evidence" value="ECO:0007669"/>
    <property type="project" value="InterPro"/>
</dbReference>
<evidence type="ECO:0000259" key="3">
    <source>
        <dbReference type="SMART" id="SM00906"/>
    </source>
</evidence>
<organism evidence="4 5">
    <name type="scientific">Acaromyces ingoldii</name>
    <dbReference type="NCBI Taxonomy" id="215250"/>
    <lineage>
        <taxon>Eukaryota</taxon>
        <taxon>Fungi</taxon>
        <taxon>Dikarya</taxon>
        <taxon>Basidiomycota</taxon>
        <taxon>Ustilaginomycotina</taxon>
        <taxon>Exobasidiomycetes</taxon>
        <taxon>Exobasidiales</taxon>
        <taxon>Cryptobasidiaceae</taxon>
        <taxon>Acaromyces</taxon>
    </lineage>
</organism>
<feature type="compositionally biased region" description="Pro residues" evidence="2">
    <location>
        <begin position="442"/>
        <end position="451"/>
    </location>
</feature>
<evidence type="ECO:0000313" key="5">
    <source>
        <dbReference type="Proteomes" id="UP000245768"/>
    </source>
</evidence>
<proteinExistence type="predicted"/>
<dbReference type="EMBL" id="KZ819638">
    <property type="protein sequence ID" value="PWN88045.1"/>
    <property type="molecule type" value="Genomic_DNA"/>
</dbReference>
<dbReference type="PANTHER" id="PTHR31668:SF10">
    <property type="entry name" value="ZN(II)2CYS6 TRANSCRIPTION FACTOR (EUROFUNG)"/>
    <property type="match status" value="1"/>
</dbReference>
<dbReference type="CDD" id="cd12148">
    <property type="entry name" value="fungal_TF_MHR"/>
    <property type="match status" value="1"/>
</dbReference>
<feature type="domain" description="Xylanolytic transcriptional activator regulatory" evidence="3">
    <location>
        <begin position="1"/>
        <end position="72"/>
    </location>
</feature>
<dbReference type="Pfam" id="PF04082">
    <property type="entry name" value="Fungal_trans"/>
    <property type="match status" value="1"/>
</dbReference>
<protein>
    <recommendedName>
        <fullName evidence="3">Xylanolytic transcriptional activator regulatory domain-containing protein</fullName>
    </recommendedName>
</protein>
<dbReference type="InParanoid" id="A0A316YJZ9"/>
<dbReference type="GO" id="GO:0001080">
    <property type="term" value="P:nitrogen catabolite activation of transcription from RNA polymerase II promoter"/>
    <property type="evidence" value="ECO:0007669"/>
    <property type="project" value="TreeGrafter"/>
</dbReference>
<dbReference type="GO" id="GO:0006351">
    <property type="term" value="P:DNA-templated transcription"/>
    <property type="evidence" value="ECO:0007669"/>
    <property type="project" value="InterPro"/>
</dbReference>
<dbReference type="InterPro" id="IPR050797">
    <property type="entry name" value="Carb_Metab_Trans_Reg"/>
</dbReference>
<evidence type="ECO:0000256" key="2">
    <source>
        <dbReference type="SAM" id="MobiDB-lite"/>
    </source>
</evidence>